<keyword evidence="1" id="KW-0472">Membrane</keyword>
<organismHost>
    <name type="scientific">Paramecium bursaria</name>
    <dbReference type="NCBI Taxonomy" id="74790"/>
</organismHost>
<protein>
    <submittedName>
        <fullName evidence="2">Uncharacterized protein m230R</fullName>
    </submittedName>
</protein>
<evidence type="ECO:0000313" key="3">
    <source>
        <dbReference type="Proteomes" id="UP000246715"/>
    </source>
</evidence>
<organism evidence="2 3">
    <name type="scientific">Paramecium bursaria Chlorella virus MT325</name>
    <name type="common">PBCV-MT325</name>
    <dbReference type="NCBI Taxonomy" id="346932"/>
    <lineage>
        <taxon>Viruses</taxon>
        <taxon>Varidnaviria</taxon>
        <taxon>Bamfordvirae</taxon>
        <taxon>Nucleocytoviricota</taxon>
        <taxon>Megaviricetes</taxon>
        <taxon>Algavirales</taxon>
        <taxon>Phycodnaviridae</taxon>
        <taxon>Chlorovirus</taxon>
        <taxon>Chlorovirus conductrix</taxon>
        <taxon>Paramecium bursaria Chlorella virus A1</taxon>
    </lineage>
</organism>
<reference evidence="2 3" key="1">
    <citation type="journal article" date="2007" name="Virology">
        <title>Sequence and annotation of the 314-kb MT325 and the 321-kb FR483 viruses that infect Chlorella Pbi.</title>
        <authorList>
            <person name="Fitzgerald L.A."/>
            <person name="Graves M.V."/>
            <person name="Li X."/>
            <person name="Feldblyum T."/>
            <person name="Hartigan J."/>
            <person name="Van Etten J.L."/>
        </authorList>
    </citation>
    <scope>NUCLEOTIDE SEQUENCE [LARGE SCALE GENOMIC DNA]</scope>
    <source>
        <strain evidence="2 3">MT325</strain>
    </source>
</reference>
<gene>
    <name evidence="2" type="primary">m230R</name>
    <name evidence="2" type="ORF">MT325_m230R</name>
</gene>
<accession>A7ITW0</accession>
<name>A7ITW0_PBCVM</name>
<evidence type="ECO:0000313" key="2">
    <source>
        <dbReference type="EMBL" id="ABT13784.1"/>
    </source>
</evidence>
<keyword evidence="1" id="KW-1133">Transmembrane helix</keyword>
<sequence>MIPTLGNFLEKSLNFWFEMAFRGLVYTTFFFVVIDRCTAYSATMVFPLPVGTAANTLWPLSIDAIASFCH</sequence>
<dbReference type="Proteomes" id="UP000246715">
    <property type="component" value="Segment"/>
</dbReference>
<evidence type="ECO:0000256" key="1">
    <source>
        <dbReference type="SAM" id="Phobius"/>
    </source>
</evidence>
<feature type="transmembrane region" description="Helical" evidence="1">
    <location>
        <begin position="15"/>
        <end position="34"/>
    </location>
</feature>
<dbReference type="EMBL" id="DQ491001">
    <property type="protein sequence ID" value="ABT13784.1"/>
    <property type="molecule type" value="Genomic_DNA"/>
</dbReference>
<proteinExistence type="predicted"/>
<keyword evidence="1" id="KW-0812">Transmembrane</keyword>